<feature type="compositionally biased region" description="Basic and acidic residues" evidence="1">
    <location>
        <begin position="85"/>
        <end position="94"/>
    </location>
</feature>
<reference evidence="2" key="1">
    <citation type="submission" date="2022-01" db="EMBL/GenBank/DDBJ databases">
        <authorList>
            <person name="King R."/>
        </authorList>
    </citation>
    <scope>NUCLEOTIDE SEQUENCE</scope>
</reference>
<dbReference type="PROSITE" id="PS50096">
    <property type="entry name" value="IQ"/>
    <property type="match status" value="1"/>
</dbReference>
<dbReference type="OrthoDB" id="10028852at2759"/>
<organism evidence="2 3">
    <name type="scientific">Chironomus riparius</name>
    <dbReference type="NCBI Taxonomy" id="315576"/>
    <lineage>
        <taxon>Eukaryota</taxon>
        <taxon>Metazoa</taxon>
        <taxon>Ecdysozoa</taxon>
        <taxon>Arthropoda</taxon>
        <taxon>Hexapoda</taxon>
        <taxon>Insecta</taxon>
        <taxon>Pterygota</taxon>
        <taxon>Neoptera</taxon>
        <taxon>Endopterygota</taxon>
        <taxon>Diptera</taxon>
        <taxon>Nematocera</taxon>
        <taxon>Chironomoidea</taxon>
        <taxon>Chironomidae</taxon>
        <taxon>Chironominae</taxon>
        <taxon>Chironomus</taxon>
    </lineage>
</organism>
<dbReference type="PANTHER" id="PTHR13594">
    <property type="entry name" value="CENTRIOLAR COILED-COIL PROTEIN OF 110 KDA"/>
    <property type="match status" value="1"/>
</dbReference>
<dbReference type="Proteomes" id="UP001153620">
    <property type="component" value="Chromosome 1"/>
</dbReference>
<protein>
    <submittedName>
        <fullName evidence="2">Uncharacterized protein</fullName>
    </submittedName>
</protein>
<dbReference type="AlphaFoldDB" id="A0A9N9RMA9"/>
<evidence type="ECO:0000313" key="3">
    <source>
        <dbReference type="Proteomes" id="UP001153620"/>
    </source>
</evidence>
<sequence>MQRDQFVSIFKIKNKPILAPLISEELRQKILDIRNQCKMKEEKIKQKKDMLNYSMKAEEERCSSANSYTISNPVFAVSQLPEALDKTDSDKETINEDTSSIQTEFNEEQGERQTDNNQKLKTEQNSCDLFQLDLKEHMKDLIERQKEEYLKTMNVLKRKFIVEQQKLFTKLQNNMHNLTSTPLTNNSINITEDEEFAEFQTCLQSFEKTESEKTLVNEADQKNKAATKITALARGYLIRRLIKTIYVQELIKSIQDTLHFVFSLNQHKLCGSPVQDILLKTKLFKQLQSDLHRFNDIFHQYSTKERMRIISNDRDFRRRKIVEKRMEYLNRSF</sequence>
<dbReference type="InterPro" id="IPR033207">
    <property type="entry name" value="CCP110"/>
</dbReference>
<feature type="region of interest" description="Disordered" evidence="1">
    <location>
        <begin position="85"/>
        <end position="122"/>
    </location>
</feature>
<dbReference type="GO" id="GO:0005814">
    <property type="term" value="C:centriole"/>
    <property type="evidence" value="ECO:0007669"/>
    <property type="project" value="InterPro"/>
</dbReference>
<dbReference type="GO" id="GO:0032053">
    <property type="term" value="P:ciliary basal body organization"/>
    <property type="evidence" value="ECO:0007669"/>
    <property type="project" value="TreeGrafter"/>
</dbReference>
<gene>
    <name evidence="2" type="ORF">CHIRRI_LOCUS2308</name>
</gene>
<accession>A0A9N9RMA9</accession>
<feature type="compositionally biased region" description="Basic and acidic residues" evidence="1">
    <location>
        <begin position="109"/>
        <end position="122"/>
    </location>
</feature>
<dbReference type="CDD" id="cd23767">
    <property type="entry name" value="IQCD"/>
    <property type="match status" value="1"/>
</dbReference>
<evidence type="ECO:0000313" key="2">
    <source>
        <dbReference type="EMBL" id="CAG9799341.1"/>
    </source>
</evidence>
<dbReference type="GO" id="GO:0007099">
    <property type="term" value="P:centriole replication"/>
    <property type="evidence" value="ECO:0007669"/>
    <property type="project" value="InterPro"/>
</dbReference>
<evidence type="ECO:0000256" key="1">
    <source>
        <dbReference type="SAM" id="MobiDB-lite"/>
    </source>
</evidence>
<name>A0A9N9RMA9_9DIPT</name>
<dbReference type="PANTHER" id="PTHR13594:SF1">
    <property type="entry name" value="CENTRIOLAR COILED-COIL PROTEIN OF 110 KDA"/>
    <property type="match status" value="1"/>
</dbReference>
<reference evidence="2" key="2">
    <citation type="submission" date="2022-10" db="EMBL/GenBank/DDBJ databases">
        <authorList>
            <consortium name="ENA_rothamsted_submissions"/>
            <consortium name="culmorum"/>
            <person name="King R."/>
        </authorList>
    </citation>
    <scope>NUCLEOTIDE SEQUENCE</scope>
</reference>
<dbReference type="GO" id="GO:0032465">
    <property type="term" value="P:regulation of cytokinesis"/>
    <property type="evidence" value="ECO:0007669"/>
    <property type="project" value="InterPro"/>
</dbReference>
<dbReference type="EMBL" id="OU895877">
    <property type="protein sequence ID" value="CAG9799341.1"/>
    <property type="molecule type" value="Genomic_DNA"/>
</dbReference>
<proteinExistence type="predicted"/>
<keyword evidence="3" id="KW-1185">Reference proteome</keyword>
<dbReference type="GO" id="GO:1903723">
    <property type="term" value="P:negative regulation of centriole elongation"/>
    <property type="evidence" value="ECO:0007669"/>
    <property type="project" value="TreeGrafter"/>
</dbReference>